<organism evidence="1 2">
    <name type="scientific">Parapedobacter defluvii</name>
    <dbReference type="NCBI Taxonomy" id="2045106"/>
    <lineage>
        <taxon>Bacteria</taxon>
        <taxon>Pseudomonadati</taxon>
        <taxon>Bacteroidota</taxon>
        <taxon>Sphingobacteriia</taxon>
        <taxon>Sphingobacteriales</taxon>
        <taxon>Sphingobacteriaceae</taxon>
        <taxon>Parapedobacter</taxon>
    </lineage>
</organism>
<proteinExistence type="predicted"/>
<dbReference type="Pfam" id="PF19265">
    <property type="entry name" value="DUF5908"/>
    <property type="match status" value="1"/>
</dbReference>
<dbReference type="RefSeq" id="WP_188753347.1">
    <property type="nucleotide sequence ID" value="NZ_BMIK01000021.1"/>
</dbReference>
<comment type="caution">
    <text evidence="1">The sequence shown here is derived from an EMBL/GenBank/DDBJ whole genome shotgun (WGS) entry which is preliminary data.</text>
</comment>
<sequence>MPIEIKELHVKAVVVAEQSPLQPREPINVAKLKREISEEVLRKVLQKLGQKNER</sequence>
<dbReference type="InterPro" id="IPR045459">
    <property type="entry name" value="DUF5908"/>
</dbReference>
<evidence type="ECO:0000313" key="2">
    <source>
        <dbReference type="Proteomes" id="UP000597338"/>
    </source>
</evidence>
<gene>
    <name evidence="1" type="ORF">GCM10011386_41210</name>
</gene>
<dbReference type="Proteomes" id="UP000597338">
    <property type="component" value="Unassembled WGS sequence"/>
</dbReference>
<reference evidence="2" key="1">
    <citation type="journal article" date="2019" name="Int. J. Syst. Evol. Microbiol.">
        <title>The Global Catalogue of Microorganisms (GCM) 10K type strain sequencing project: providing services to taxonomists for standard genome sequencing and annotation.</title>
        <authorList>
            <consortium name="The Broad Institute Genomics Platform"/>
            <consortium name="The Broad Institute Genome Sequencing Center for Infectious Disease"/>
            <person name="Wu L."/>
            <person name="Ma J."/>
        </authorList>
    </citation>
    <scope>NUCLEOTIDE SEQUENCE [LARGE SCALE GENOMIC DNA]</scope>
    <source>
        <strain evidence="2">CGMCC 1.15342</strain>
    </source>
</reference>
<accession>A0ABQ1MX59</accession>
<protein>
    <submittedName>
        <fullName evidence="1">Uncharacterized protein</fullName>
    </submittedName>
</protein>
<dbReference type="EMBL" id="BMIK01000021">
    <property type="protein sequence ID" value="GGC44664.1"/>
    <property type="molecule type" value="Genomic_DNA"/>
</dbReference>
<evidence type="ECO:0000313" key="1">
    <source>
        <dbReference type="EMBL" id="GGC44664.1"/>
    </source>
</evidence>
<keyword evidence="2" id="KW-1185">Reference proteome</keyword>
<name>A0ABQ1MX59_9SPHI</name>